<keyword evidence="8" id="KW-1185">Reference proteome</keyword>
<accession>A0ABY7TJU9</accession>
<keyword evidence="3" id="KW-0285">Flavoprotein</keyword>
<evidence type="ECO:0000313" key="7">
    <source>
        <dbReference type="EMBL" id="WCT73501.1"/>
    </source>
</evidence>
<dbReference type="InterPro" id="IPR050775">
    <property type="entry name" value="FAD-binding_Monooxygenases"/>
</dbReference>
<evidence type="ECO:0000256" key="4">
    <source>
        <dbReference type="ARBA" id="ARBA00022827"/>
    </source>
</evidence>
<organism evidence="7 8">
    <name type="scientific">Sphingomonas naphthae</name>
    <dbReference type="NCBI Taxonomy" id="1813468"/>
    <lineage>
        <taxon>Bacteria</taxon>
        <taxon>Pseudomonadati</taxon>
        <taxon>Pseudomonadota</taxon>
        <taxon>Alphaproteobacteria</taxon>
        <taxon>Sphingomonadales</taxon>
        <taxon>Sphingomonadaceae</taxon>
        <taxon>Sphingomonas</taxon>
    </lineage>
</organism>
<gene>
    <name evidence="7" type="ORF">PQ455_18135</name>
</gene>
<keyword evidence="4" id="KW-0274">FAD</keyword>
<proteinExistence type="inferred from homology"/>
<evidence type="ECO:0000256" key="5">
    <source>
        <dbReference type="ARBA" id="ARBA00022857"/>
    </source>
</evidence>
<dbReference type="PANTHER" id="PTHR43098:SF2">
    <property type="entry name" value="FAD-BINDING MONOOXYGENASE AUSB-RELATED"/>
    <property type="match status" value="1"/>
</dbReference>
<evidence type="ECO:0000256" key="3">
    <source>
        <dbReference type="ARBA" id="ARBA00022630"/>
    </source>
</evidence>
<dbReference type="InterPro" id="IPR036188">
    <property type="entry name" value="FAD/NAD-bd_sf"/>
</dbReference>
<evidence type="ECO:0000256" key="6">
    <source>
        <dbReference type="ARBA" id="ARBA00023002"/>
    </source>
</evidence>
<dbReference type="InterPro" id="IPR020946">
    <property type="entry name" value="Flavin_mOase-like"/>
</dbReference>
<sequence length="635" mass="71049">MQTIVTCGPSQTPDDIDIPALRARYRQERDKRLRPEGGDQYAKAADGLKEFAEVDPHTPPQAREPIAPEIDVAIIGGGFSGLMAGVRLKQQGVTDFRIIDAAGDFGGVWYWNRYPGIQCDNESYCYFPLLEEVGYVPKSRFSDGTEIQEHCRRIGTHFDLYGNTLFGTSVSSMQWDDGLQRWRIGTNHGDDVRARFVIMCVGSTNKPKLPGIPGITDFKGHSFHSARWDYDYTGGSWEDPTLDKLADKRVAVIGTGASAIQIVPFVGKYAKKLLVFQRTPSSVDRRGNVPTDPDWAANLGPGWQQERQRNFHQWSFEFLPPGKVAEDAICDFWTEINRNMATRLEAIGEELPLEQILAMREEEDYRVMERLRRRIASIVTDPATAESLKPYYRMGCKRPCSNDTYLETFNLPNVKLIDVSDCQGVERITEKGIVANGVEYEVDCIIYASGFEVTTKLDRRLGIEPYAGRDGLSLYDHWRDGLKTFHGMTSHGFPNHFYTGFTQAGAGGNITAMYDQQVSHIAWIVKEALARGAAVIEPTREAQEGWVRTIHETAVDISDFLLECTPGYWNGEGGGAGADEERRKKLKFIFGEPYGPGFYAFDTLLQEWRDEGSMAGLELTPPVAANDAAEPESVA</sequence>
<dbReference type="Gene3D" id="3.50.50.60">
    <property type="entry name" value="FAD/NAD(P)-binding domain"/>
    <property type="match status" value="2"/>
</dbReference>
<evidence type="ECO:0000313" key="8">
    <source>
        <dbReference type="Proteomes" id="UP001220395"/>
    </source>
</evidence>
<evidence type="ECO:0000256" key="1">
    <source>
        <dbReference type="ARBA" id="ARBA00001974"/>
    </source>
</evidence>
<dbReference type="Proteomes" id="UP001220395">
    <property type="component" value="Chromosome"/>
</dbReference>
<dbReference type="EMBL" id="CP117411">
    <property type="protein sequence ID" value="WCT73501.1"/>
    <property type="molecule type" value="Genomic_DNA"/>
</dbReference>
<comment type="similarity">
    <text evidence="2">Belongs to the FAD-binding monooxygenase family.</text>
</comment>
<dbReference type="Pfam" id="PF00743">
    <property type="entry name" value="FMO-like"/>
    <property type="match status" value="1"/>
</dbReference>
<dbReference type="PANTHER" id="PTHR43098">
    <property type="entry name" value="L-ORNITHINE N(5)-MONOOXYGENASE-RELATED"/>
    <property type="match status" value="1"/>
</dbReference>
<reference evidence="7 8" key="1">
    <citation type="submission" date="2023-02" db="EMBL/GenBank/DDBJ databases">
        <title>Genome sequence of Sphingomonas naphthae.</title>
        <authorList>
            <person name="Kim S."/>
            <person name="Heo J."/>
            <person name="Kwon S.-W."/>
        </authorList>
    </citation>
    <scope>NUCLEOTIDE SEQUENCE [LARGE SCALE GENOMIC DNA]</scope>
    <source>
        <strain evidence="7 8">KACC 18716</strain>
    </source>
</reference>
<protein>
    <submittedName>
        <fullName evidence="7">NAD(P)/FAD-dependent oxidoreductase</fullName>
    </submittedName>
</protein>
<name>A0ABY7TJU9_9SPHN</name>
<comment type="cofactor">
    <cofactor evidence="1">
        <name>FAD</name>
        <dbReference type="ChEBI" id="CHEBI:57692"/>
    </cofactor>
</comment>
<dbReference type="SUPFAM" id="SSF51905">
    <property type="entry name" value="FAD/NAD(P)-binding domain"/>
    <property type="match status" value="1"/>
</dbReference>
<dbReference type="PRINTS" id="PR00411">
    <property type="entry name" value="PNDRDTASEI"/>
</dbReference>
<dbReference type="RefSeq" id="WP_273687765.1">
    <property type="nucleotide sequence ID" value="NZ_CP117411.1"/>
</dbReference>
<evidence type="ECO:0000256" key="2">
    <source>
        <dbReference type="ARBA" id="ARBA00010139"/>
    </source>
</evidence>
<keyword evidence="6" id="KW-0560">Oxidoreductase</keyword>
<keyword evidence="5" id="KW-0521">NADP</keyword>